<proteinExistence type="predicted"/>
<protein>
    <submittedName>
        <fullName evidence="2">Transposable element Tcb2 transposase</fullName>
    </submittedName>
</protein>
<accession>A0A3M7LUS4</accession>
<dbReference type="OrthoDB" id="4156902at2759"/>
<dbReference type="EMBL" id="KE747806">
    <property type="protein sequence ID" value="RMZ66025.1"/>
    <property type="molecule type" value="Genomic_DNA"/>
</dbReference>
<keyword evidence="3" id="KW-1185">Reference proteome</keyword>
<sequence length="113" mass="12536">MAPHTVATRAAIVAFKVDGKTNNEITALTGVDTRTIQRIVARAIARGFDPDARPMVLLNHYFEDAPRSGRPSKRAEVAKRIEELVNSSRDERETETPEELDPLGELEPLEGLE</sequence>
<feature type="compositionally biased region" description="Acidic residues" evidence="1">
    <location>
        <begin position="96"/>
        <end position="113"/>
    </location>
</feature>
<dbReference type="Proteomes" id="UP000265663">
    <property type="component" value="Unassembled WGS sequence"/>
</dbReference>
<feature type="region of interest" description="Disordered" evidence="1">
    <location>
        <begin position="83"/>
        <end position="113"/>
    </location>
</feature>
<organism evidence="2 3">
    <name type="scientific">Pyrenophora seminiperda CCB06</name>
    <dbReference type="NCBI Taxonomy" id="1302712"/>
    <lineage>
        <taxon>Eukaryota</taxon>
        <taxon>Fungi</taxon>
        <taxon>Dikarya</taxon>
        <taxon>Ascomycota</taxon>
        <taxon>Pezizomycotina</taxon>
        <taxon>Dothideomycetes</taxon>
        <taxon>Pleosporomycetidae</taxon>
        <taxon>Pleosporales</taxon>
        <taxon>Pleosporineae</taxon>
        <taxon>Pleosporaceae</taxon>
        <taxon>Pyrenophora</taxon>
    </lineage>
</organism>
<dbReference type="AlphaFoldDB" id="A0A3M7LUS4"/>
<gene>
    <name evidence="2" type="ORF">GMOD_00005090</name>
</gene>
<evidence type="ECO:0000313" key="3">
    <source>
        <dbReference type="Proteomes" id="UP000265663"/>
    </source>
</evidence>
<name>A0A3M7LUS4_9PLEO</name>
<feature type="compositionally biased region" description="Basic and acidic residues" evidence="1">
    <location>
        <begin position="83"/>
        <end position="95"/>
    </location>
</feature>
<evidence type="ECO:0000256" key="1">
    <source>
        <dbReference type="SAM" id="MobiDB-lite"/>
    </source>
</evidence>
<reference evidence="2 3" key="1">
    <citation type="journal article" date="2014" name="PLoS ONE">
        <title>De novo Genome Assembly of the Fungal Plant Pathogen Pyrenophora semeniperda.</title>
        <authorList>
            <person name="Soliai M.M."/>
            <person name="Meyer S.E."/>
            <person name="Udall J.A."/>
            <person name="Elzinga D.E."/>
            <person name="Hermansen R.A."/>
            <person name="Bodily P.M."/>
            <person name="Hart A.A."/>
            <person name="Coleman C.E."/>
        </authorList>
    </citation>
    <scope>NUCLEOTIDE SEQUENCE [LARGE SCALE GENOMIC DNA]</scope>
    <source>
        <strain evidence="2 3">CCB06</strain>
        <tissue evidence="2">Mycelium</tissue>
    </source>
</reference>
<evidence type="ECO:0000313" key="2">
    <source>
        <dbReference type="EMBL" id="RMZ66025.1"/>
    </source>
</evidence>